<dbReference type="AlphaFoldDB" id="A0A0E0DQW3"/>
<dbReference type="HOGENOM" id="CLU_2376411_0_0_1"/>
<protein>
    <submittedName>
        <fullName evidence="1">Uncharacterized protein</fullName>
    </submittedName>
</protein>
<sequence length="95" mass="11205">MRNGTGSLICFVVISKLAQELAGSSFQINKRVSLMLEKWAPEAEHRNCARHIYANWKRHFHEKQFQKKFWRCAKAPCRMLFNLARAKLAQMDIRI</sequence>
<accession>A0A0E0DQW3</accession>
<organism evidence="1">
    <name type="scientific">Oryza meridionalis</name>
    <dbReference type="NCBI Taxonomy" id="40149"/>
    <lineage>
        <taxon>Eukaryota</taxon>
        <taxon>Viridiplantae</taxon>
        <taxon>Streptophyta</taxon>
        <taxon>Embryophyta</taxon>
        <taxon>Tracheophyta</taxon>
        <taxon>Spermatophyta</taxon>
        <taxon>Magnoliopsida</taxon>
        <taxon>Liliopsida</taxon>
        <taxon>Poales</taxon>
        <taxon>Poaceae</taxon>
        <taxon>BOP clade</taxon>
        <taxon>Oryzoideae</taxon>
        <taxon>Oryzeae</taxon>
        <taxon>Oryzinae</taxon>
        <taxon>Oryza</taxon>
    </lineage>
</organism>
<proteinExistence type="predicted"/>
<dbReference type="Proteomes" id="UP000008021">
    <property type="component" value="Chromosome 5"/>
</dbReference>
<evidence type="ECO:0000313" key="2">
    <source>
        <dbReference type="Proteomes" id="UP000008021"/>
    </source>
</evidence>
<evidence type="ECO:0000313" key="1">
    <source>
        <dbReference type="EnsemblPlants" id="OMERI05G12950.1"/>
    </source>
</evidence>
<dbReference type="Gramene" id="OMERI05G12950.1">
    <property type="protein sequence ID" value="OMERI05G12950.1"/>
    <property type="gene ID" value="OMERI05G12950"/>
</dbReference>
<name>A0A0E0DQW3_9ORYZ</name>
<keyword evidence="2" id="KW-1185">Reference proteome</keyword>
<reference evidence="1" key="2">
    <citation type="submission" date="2018-05" db="EMBL/GenBank/DDBJ databases">
        <title>OmerRS3 (Oryza meridionalis Reference Sequence Version 3).</title>
        <authorList>
            <person name="Zhang J."/>
            <person name="Kudrna D."/>
            <person name="Lee S."/>
            <person name="Talag J."/>
            <person name="Welchert J."/>
            <person name="Wing R.A."/>
        </authorList>
    </citation>
    <scope>NUCLEOTIDE SEQUENCE [LARGE SCALE GENOMIC DNA]</scope>
    <source>
        <strain evidence="1">cv. OR44</strain>
    </source>
</reference>
<dbReference type="EnsemblPlants" id="OMERI05G12950.1">
    <property type="protein sequence ID" value="OMERI05G12950.1"/>
    <property type="gene ID" value="OMERI05G12950"/>
</dbReference>
<reference evidence="1" key="1">
    <citation type="submission" date="2015-04" db="UniProtKB">
        <authorList>
            <consortium name="EnsemblPlants"/>
        </authorList>
    </citation>
    <scope>IDENTIFICATION</scope>
</reference>